<keyword evidence="2" id="KW-1185">Reference proteome</keyword>
<gene>
    <name evidence="1" type="ordered locus">BMS_2676</name>
</gene>
<reference evidence="2" key="1">
    <citation type="journal article" date="2013" name="ISME J.">
        <title>A small predatory core genome in the divergent marine Bacteriovorax marinus SJ and the terrestrial Bdellovibrio bacteriovorus.</title>
        <authorList>
            <person name="Crossman L.C."/>
            <person name="Chen H."/>
            <person name="Cerdeno-Tarraga A.M."/>
            <person name="Brooks K."/>
            <person name="Quail M.A."/>
            <person name="Pineiro S.A."/>
            <person name="Hobley L."/>
            <person name="Sockett R.E."/>
            <person name="Bentley S.D."/>
            <person name="Parkhill J."/>
            <person name="Williams H.N."/>
            <person name="Stine O.C."/>
        </authorList>
    </citation>
    <scope>NUCLEOTIDE SEQUENCE [LARGE SCALE GENOMIC DNA]</scope>
    <source>
        <strain evidence="2">ATCC BAA-682 / DSM 15412 / SJ</strain>
    </source>
</reference>
<proteinExistence type="predicted"/>
<dbReference type="EMBL" id="FQ312005">
    <property type="protein sequence ID" value="CBW27455.1"/>
    <property type="molecule type" value="Genomic_DNA"/>
</dbReference>
<dbReference type="KEGG" id="bmx:BMS_2676"/>
<dbReference type="Proteomes" id="UP000008963">
    <property type="component" value="Chromosome"/>
</dbReference>
<evidence type="ECO:0000313" key="2">
    <source>
        <dbReference type="Proteomes" id="UP000008963"/>
    </source>
</evidence>
<dbReference type="AlphaFoldDB" id="E1WXD8"/>
<accession>E1WXD8</accession>
<dbReference type="STRING" id="862908.BMS_2676"/>
<dbReference type="InterPro" id="IPR010664">
    <property type="entry name" value="LipoPS_assembly_LptC-rel"/>
</dbReference>
<name>E1WXD8_HALMS</name>
<sequence>MINSFKKSFVFFSFLLILGGITIWGESVEWKRSQALKNEAEDESQSYDQESYFETVSFYRVKNEKPVLHLDAKELSMNSATGKSLFAEPEGVAFTGNGEPVQYSARNGFLFRAQDQVIFENEVKFKMETSTLSADKTTYFMNIDEIVSEGNVETISISEKNKTKENIKVWSNSAITWPSKDKSRYEGDVRGVIKRKRVYEESVSFKAQQVDVNMLTLQIDLLEKVHLEKQQLKADSHRGEIFLENYNKKLKYFVLYDDVKVVEKVKLEKDGRVSSFERRAFGEKLEGMMSESKIILTGYPKVFQQNDVITGNKIVLRENNEVVEVDDANTNFILR</sequence>
<evidence type="ECO:0000313" key="1">
    <source>
        <dbReference type="EMBL" id="CBW27455.1"/>
    </source>
</evidence>
<protein>
    <submittedName>
        <fullName evidence="1">Membrane protein</fullName>
    </submittedName>
</protein>
<dbReference type="Gene3D" id="2.60.450.10">
    <property type="entry name" value="Lipopolysaccharide (LPS) transport protein A like domain"/>
    <property type="match status" value="2"/>
</dbReference>
<dbReference type="HOGENOM" id="CLU_828371_0_0_7"/>
<dbReference type="RefSeq" id="WP_014245230.1">
    <property type="nucleotide sequence ID" value="NC_016620.1"/>
</dbReference>
<organism evidence="1 2">
    <name type="scientific">Halobacteriovorax marinus (strain ATCC BAA-682 / DSM 15412 / SJ)</name>
    <name type="common">Bacteriovorax marinus</name>
    <dbReference type="NCBI Taxonomy" id="862908"/>
    <lineage>
        <taxon>Bacteria</taxon>
        <taxon>Pseudomonadati</taxon>
        <taxon>Bdellovibrionota</taxon>
        <taxon>Bacteriovoracia</taxon>
        <taxon>Bacteriovoracales</taxon>
        <taxon>Halobacteriovoraceae</taxon>
        <taxon>Halobacteriovorax</taxon>
    </lineage>
</organism>
<dbReference type="PATRIC" id="fig|862908.3.peg.2554"/>
<dbReference type="Pfam" id="PF06835">
    <property type="entry name" value="LptC"/>
    <property type="match status" value="1"/>
</dbReference>
<dbReference type="OrthoDB" id="5290132at2"/>